<gene>
    <name evidence="1" type="ORF">BECKLFY1418C_GA0070996_108514</name>
</gene>
<dbReference type="EMBL" id="CAADFN010000085">
    <property type="protein sequence ID" value="VFK21104.1"/>
    <property type="molecule type" value="Genomic_DNA"/>
</dbReference>
<proteinExistence type="predicted"/>
<protein>
    <submittedName>
        <fullName evidence="1">Uncharacterized protein</fullName>
    </submittedName>
</protein>
<sequence>MRILGTDLLSVLARSVDMLSPSSMIPGISFLGGSISWRTVIPYSAGNPLIWLPRDAGSCRFEHKLR</sequence>
<accession>A0A450WVS0</accession>
<name>A0A450WVS0_9GAMM</name>
<dbReference type="AlphaFoldDB" id="A0A450WVS0"/>
<reference evidence="1" key="1">
    <citation type="submission" date="2019-02" db="EMBL/GenBank/DDBJ databases">
        <authorList>
            <person name="Gruber-Vodicka R. H."/>
            <person name="Seah K. B. B."/>
        </authorList>
    </citation>
    <scope>NUCLEOTIDE SEQUENCE</scope>
    <source>
        <strain evidence="1">BECK_BY7</strain>
    </source>
</reference>
<organism evidence="1">
    <name type="scientific">Candidatus Kentrum sp. LFY</name>
    <dbReference type="NCBI Taxonomy" id="2126342"/>
    <lineage>
        <taxon>Bacteria</taxon>
        <taxon>Pseudomonadati</taxon>
        <taxon>Pseudomonadota</taxon>
        <taxon>Gammaproteobacteria</taxon>
        <taxon>Candidatus Kentrum</taxon>
    </lineage>
</organism>
<evidence type="ECO:0000313" key="1">
    <source>
        <dbReference type="EMBL" id="VFK21104.1"/>
    </source>
</evidence>